<keyword evidence="3" id="KW-1185">Reference proteome</keyword>
<gene>
    <name evidence="2" type="ORF">HHUB_2738</name>
</gene>
<reference evidence="3" key="1">
    <citation type="journal article" date="2016" name="Environ. Microbiol.">
        <title>The complete genome of a viable archaeum isolated from 123-million-year-old rock salt.</title>
        <authorList>
            <person name="Jaakkola S.T."/>
            <person name="Pfeiffer F."/>
            <person name="Ravantti J.J."/>
            <person name="Guo Q."/>
            <person name="Liu Y."/>
            <person name="Chen X."/>
            <person name="Ma H."/>
            <person name="Yang C."/>
            <person name="Oksanen H.M."/>
            <person name="Bamford D.H."/>
        </authorList>
    </citation>
    <scope>NUCLEOTIDE SEQUENCE</scope>
    <source>
        <strain evidence="3">JI20-1</strain>
    </source>
</reference>
<name>A0A0U5H540_9EURY</name>
<dbReference type="SUPFAM" id="SSF54285">
    <property type="entry name" value="MoaD/ThiS"/>
    <property type="match status" value="1"/>
</dbReference>
<evidence type="ECO:0000256" key="1">
    <source>
        <dbReference type="SAM" id="MobiDB-lite"/>
    </source>
</evidence>
<protein>
    <submittedName>
        <fullName evidence="2">MoaD family protein</fullName>
    </submittedName>
</protein>
<dbReference type="Gene3D" id="3.10.20.30">
    <property type="match status" value="1"/>
</dbReference>
<dbReference type="KEGG" id="hhb:Hhub_2738"/>
<evidence type="ECO:0000313" key="2">
    <source>
        <dbReference type="EMBL" id="CQH58381.1"/>
    </source>
</evidence>
<dbReference type="Proteomes" id="UP000066737">
    <property type="component" value="Chromosome I"/>
</dbReference>
<proteinExistence type="predicted"/>
<accession>A0A0U5H540</accession>
<dbReference type="AlphaFoldDB" id="A0A0U5H540"/>
<sequence length="139" mass="15740">MKGERVSMSVQHSDRAEATTQTTVEVGATGHVRRELGTHEIEFTFEGDTLGEFLDAFFEEYGLEDMLLAESEEEETAATWANYPGDPPGRWERNPEGERTRAYARVLVNGRFNELLDGFATELEDGDRVALTYPFSYCF</sequence>
<organism evidence="2 3">
    <name type="scientific">Halobacterium hubeiense</name>
    <dbReference type="NCBI Taxonomy" id="1407499"/>
    <lineage>
        <taxon>Archaea</taxon>
        <taxon>Methanobacteriati</taxon>
        <taxon>Methanobacteriota</taxon>
        <taxon>Stenosarchaea group</taxon>
        <taxon>Halobacteria</taxon>
        <taxon>Halobacteriales</taxon>
        <taxon>Halobacteriaceae</taxon>
        <taxon>Halobacterium</taxon>
    </lineage>
</organism>
<feature type="region of interest" description="Disordered" evidence="1">
    <location>
        <begin position="74"/>
        <end position="96"/>
    </location>
</feature>
<evidence type="ECO:0000313" key="3">
    <source>
        <dbReference type="Proteomes" id="UP000066737"/>
    </source>
</evidence>
<dbReference type="EMBL" id="LN831302">
    <property type="protein sequence ID" value="CQH58381.1"/>
    <property type="molecule type" value="Genomic_DNA"/>
</dbReference>
<dbReference type="CDD" id="cd17040">
    <property type="entry name" value="Ubl_MoaD_like"/>
    <property type="match status" value="1"/>
</dbReference>
<dbReference type="InterPro" id="IPR012675">
    <property type="entry name" value="Beta-grasp_dom_sf"/>
</dbReference>
<dbReference type="InterPro" id="IPR016155">
    <property type="entry name" value="Mopterin_synth/thiamin_S_b"/>
</dbReference>